<gene>
    <name evidence="10" type="primary">SUVC02G6390</name>
    <name evidence="10" type="ORF">SUVC_02G6390</name>
</gene>
<dbReference type="GO" id="GO:0008270">
    <property type="term" value="F:zinc ion binding"/>
    <property type="evidence" value="ECO:0007669"/>
    <property type="project" value="InterPro"/>
</dbReference>
<evidence type="ECO:0000256" key="1">
    <source>
        <dbReference type="ARBA" id="ARBA00004123"/>
    </source>
</evidence>
<evidence type="ECO:0000256" key="6">
    <source>
        <dbReference type="ARBA" id="ARBA00023163"/>
    </source>
</evidence>
<dbReference type="InterPro" id="IPR007219">
    <property type="entry name" value="XnlR_reg_dom"/>
</dbReference>
<dbReference type="PANTHER" id="PTHR31313:SF82">
    <property type="entry name" value="ACTIVATORY PROTEIN CHA4-RELATED"/>
    <property type="match status" value="1"/>
</dbReference>
<dbReference type="Proteomes" id="UP001162090">
    <property type="component" value="Chromosome 2"/>
</dbReference>
<proteinExistence type="predicted"/>
<dbReference type="EMBL" id="OX365913">
    <property type="protein sequence ID" value="CAI4056796.1"/>
    <property type="molecule type" value="Genomic_DNA"/>
</dbReference>
<keyword evidence="7" id="KW-0539">Nucleus</keyword>
<dbReference type="Pfam" id="PF04082">
    <property type="entry name" value="Fungal_trans"/>
    <property type="match status" value="1"/>
</dbReference>
<dbReference type="InterPro" id="IPR051615">
    <property type="entry name" value="Transcr_Regulatory_Elem"/>
</dbReference>
<dbReference type="CDD" id="cd12148">
    <property type="entry name" value="fungal_TF_MHR"/>
    <property type="match status" value="1"/>
</dbReference>
<evidence type="ECO:0000313" key="11">
    <source>
        <dbReference type="Proteomes" id="UP001162090"/>
    </source>
</evidence>
<keyword evidence="5" id="KW-0238">DNA-binding</keyword>
<dbReference type="AlphaFoldDB" id="A0AA35JDY9"/>
<feature type="domain" description="Xylanolytic transcriptional activator regulatory" evidence="9">
    <location>
        <begin position="256"/>
        <end position="335"/>
    </location>
</feature>
<protein>
    <recommendedName>
        <fullName evidence="9">Xylanolytic transcriptional activator regulatory domain-containing protein</fullName>
    </recommendedName>
</protein>
<comment type="subcellular location">
    <subcellularLocation>
        <location evidence="1">Nucleus</location>
    </subcellularLocation>
</comment>
<evidence type="ECO:0000256" key="8">
    <source>
        <dbReference type="SAM" id="MobiDB-lite"/>
    </source>
</evidence>
<dbReference type="GO" id="GO:0005634">
    <property type="term" value="C:nucleus"/>
    <property type="evidence" value="ECO:0007669"/>
    <property type="project" value="UniProtKB-SubCell"/>
</dbReference>
<reference evidence="10" key="1">
    <citation type="submission" date="2022-10" db="EMBL/GenBank/DDBJ databases">
        <authorList>
            <person name="Byrne P K."/>
        </authorList>
    </citation>
    <scope>NUCLEOTIDE SEQUENCE</scope>
    <source>
        <strain evidence="10">CBS7001</strain>
    </source>
</reference>
<evidence type="ECO:0000256" key="4">
    <source>
        <dbReference type="ARBA" id="ARBA00023015"/>
    </source>
</evidence>
<dbReference type="GO" id="GO:0006351">
    <property type="term" value="P:DNA-templated transcription"/>
    <property type="evidence" value="ECO:0007669"/>
    <property type="project" value="InterPro"/>
</dbReference>
<name>A0AA35JDY9_SACUV</name>
<evidence type="ECO:0000256" key="3">
    <source>
        <dbReference type="ARBA" id="ARBA00022833"/>
    </source>
</evidence>
<dbReference type="SMART" id="SM00906">
    <property type="entry name" value="Fungal_trans"/>
    <property type="match status" value="1"/>
</dbReference>
<dbReference type="GO" id="GO:0003677">
    <property type="term" value="F:DNA binding"/>
    <property type="evidence" value="ECO:0007669"/>
    <property type="project" value="UniProtKB-KW"/>
</dbReference>
<evidence type="ECO:0000256" key="5">
    <source>
        <dbReference type="ARBA" id="ARBA00023125"/>
    </source>
</evidence>
<evidence type="ECO:0000313" key="10">
    <source>
        <dbReference type="EMBL" id="CAI4056796.1"/>
    </source>
</evidence>
<sequence>MGVTCVPVYFDCRKINRNKGYVKALENYAAHLENSLVRMKETNNSDDRQDILDSVSLNGLLQRSTPQETEAPVPSSSDSIENRTPQFYNDQTISRGSAFPDDSLAITSNQYHQEVNEEDSSAPSDKYRTLARSPFIILSLSLFFKWLYPSHYFFVYREALLSAFFQDKNSKSYYCSEELIYAIVALGSKITNKSDELYRNSVKYYGISKEIVLKKVFRTRYCSSGKVESSSSKLALIQSLLCLAFYDMGRGENSSAWYFSGLAFRIVHEIGLQLNPAALSDAYEGDLTQMDIEVRVRIYWGCYLVDHFMAELYGKSTILRLSNSTVPETDELPNIKEGFEEYMYSDPDKPLLVATPVKRLIVLSRIAELYAKVSIIPSKTIFERKKDLLDFNRDLQQWRFSLPKELAWTTETLTTEEDFDPTISFVWYHYYMVLISYNKTFISDFNESRQLIEEIIQDLFYLLKNWISKYHTFEKCSIQMVTTAILALQCMNGGKISNNYYSYFINFLKSPTINYEFSPELFEDKAASESLCVLNLSDDTNLLVNDNSDLSLLSEIDALINKQI</sequence>
<keyword evidence="4" id="KW-0805">Transcription regulation</keyword>
<organism evidence="10 11">
    <name type="scientific">Saccharomyces uvarum</name>
    <name type="common">Yeast</name>
    <name type="synonym">Saccharomyces bayanus var. uvarum</name>
    <dbReference type="NCBI Taxonomy" id="230603"/>
    <lineage>
        <taxon>Eukaryota</taxon>
        <taxon>Fungi</taxon>
        <taxon>Dikarya</taxon>
        <taxon>Ascomycota</taxon>
        <taxon>Saccharomycotina</taxon>
        <taxon>Saccharomycetes</taxon>
        <taxon>Saccharomycetales</taxon>
        <taxon>Saccharomycetaceae</taxon>
        <taxon>Saccharomyces</taxon>
    </lineage>
</organism>
<accession>A0AA35JDY9</accession>
<evidence type="ECO:0000259" key="9">
    <source>
        <dbReference type="SMART" id="SM00906"/>
    </source>
</evidence>
<keyword evidence="3" id="KW-0862">Zinc</keyword>
<evidence type="ECO:0000256" key="2">
    <source>
        <dbReference type="ARBA" id="ARBA00022723"/>
    </source>
</evidence>
<evidence type="ECO:0000256" key="7">
    <source>
        <dbReference type="ARBA" id="ARBA00023242"/>
    </source>
</evidence>
<keyword evidence="2" id="KW-0479">Metal-binding</keyword>
<dbReference type="PANTHER" id="PTHR31313">
    <property type="entry name" value="TY1 ENHANCER ACTIVATOR"/>
    <property type="match status" value="1"/>
</dbReference>
<feature type="region of interest" description="Disordered" evidence="8">
    <location>
        <begin position="63"/>
        <end position="84"/>
    </location>
</feature>
<keyword evidence="6" id="KW-0804">Transcription</keyword>